<dbReference type="InterPro" id="IPR019734">
    <property type="entry name" value="TPR_rpt"/>
</dbReference>
<dbReference type="Proteomes" id="UP000187412">
    <property type="component" value="Unassembled WGS sequence"/>
</dbReference>
<protein>
    <recommendedName>
        <fullName evidence="4">Tetratricopeptide repeat protein</fullName>
    </recommendedName>
</protein>
<accession>A0ABX3H8U2</accession>
<dbReference type="Pfam" id="PF13181">
    <property type="entry name" value="TPR_8"/>
    <property type="match status" value="1"/>
</dbReference>
<feature type="transmembrane region" description="Helical" evidence="1">
    <location>
        <begin position="6"/>
        <end position="31"/>
    </location>
</feature>
<keyword evidence="3" id="KW-1185">Reference proteome</keyword>
<keyword evidence="1" id="KW-0472">Membrane</keyword>
<keyword evidence="1" id="KW-0812">Transmembrane</keyword>
<evidence type="ECO:0000256" key="1">
    <source>
        <dbReference type="SAM" id="Phobius"/>
    </source>
</evidence>
<dbReference type="EMBL" id="MPTB01000018">
    <property type="protein sequence ID" value="OMD46883.1"/>
    <property type="molecule type" value="Genomic_DNA"/>
</dbReference>
<comment type="caution">
    <text evidence="2">The sequence shown here is derived from an EMBL/GenBank/DDBJ whole genome shotgun (WGS) entry which is preliminary data.</text>
</comment>
<dbReference type="RefSeq" id="WP_076111349.1">
    <property type="nucleotide sequence ID" value="NZ_MPTB01000018.1"/>
</dbReference>
<gene>
    <name evidence="2" type="ORF">BSK56_15435</name>
</gene>
<organism evidence="2 3">
    <name type="scientific">Paenibacillus borealis</name>
    <dbReference type="NCBI Taxonomy" id="160799"/>
    <lineage>
        <taxon>Bacteria</taxon>
        <taxon>Bacillati</taxon>
        <taxon>Bacillota</taxon>
        <taxon>Bacilli</taxon>
        <taxon>Bacillales</taxon>
        <taxon>Paenibacillaceae</taxon>
        <taxon>Paenibacillus</taxon>
    </lineage>
</organism>
<proteinExistence type="predicted"/>
<evidence type="ECO:0008006" key="4">
    <source>
        <dbReference type="Google" id="ProtNLM"/>
    </source>
</evidence>
<name>A0ABX3H8U2_PAEBO</name>
<evidence type="ECO:0000313" key="3">
    <source>
        <dbReference type="Proteomes" id="UP000187412"/>
    </source>
</evidence>
<evidence type="ECO:0000313" key="2">
    <source>
        <dbReference type="EMBL" id="OMD46883.1"/>
    </source>
</evidence>
<keyword evidence="1" id="KW-1133">Transmembrane helix</keyword>
<reference evidence="2 3" key="1">
    <citation type="submission" date="2016-10" db="EMBL/GenBank/DDBJ databases">
        <title>Paenibacillus species isolates.</title>
        <authorList>
            <person name="Beno S.M."/>
        </authorList>
    </citation>
    <scope>NUCLEOTIDE SEQUENCE [LARGE SCALE GENOMIC DNA]</scope>
    <source>
        <strain evidence="2 3">FSL H7-0744</strain>
    </source>
</reference>
<dbReference type="Gene3D" id="1.25.40.10">
    <property type="entry name" value="Tetratricopeptide repeat domain"/>
    <property type="match status" value="1"/>
</dbReference>
<dbReference type="SUPFAM" id="SSF48452">
    <property type="entry name" value="TPR-like"/>
    <property type="match status" value="1"/>
</dbReference>
<sequence>MLKIFGFFMLLNLVGNPFLALIILLVILYFLDRRYVGIFPSITKPFRRSRQISKLRTTISLNPNDVSAKFELARLLTERKRFSESKELLVQIADRYEQSAEYWVELGYVNLKLGQLPEGEAQMLQGLEINRRAQYGQPYLRLAETFRNIDHDKALYYVGQFQEIQSSSSEAYYLAGSMYKALGRNEDAKRAFAESTAIYRSLPKYKKRQERGWALRSYFAKLRT</sequence>
<dbReference type="InterPro" id="IPR011990">
    <property type="entry name" value="TPR-like_helical_dom_sf"/>
</dbReference>